<keyword evidence="3" id="KW-1185">Reference proteome</keyword>
<dbReference type="HOGENOM" id="CLU_130415_0_0_6"/>
<keyword evidence="1" id="KW-0812">Transmembrane</keyword>
<evidence type="ECO:0000313" key="3">
    <source>
        <dbReference type="Proteomes" id="UP000004263"/>
    </source>
</evidence>
<proteinExistence type="predicted"/>
<evidence type="ECO:0000256" key="1">
    <source>
        <dbReference type="SAM" id="Phobius"/>
    </source>
</evidence>
<protein>
    <submittedName>
        <fullName evidence="2">Uncharacterized protein</fullName>
    </submittedName>
</protein>
<keyword evidence="1" id="KW-1133">Transmembrane helix</keyword>
<dbReference type="Proteomes" id="UP000004263">
    <property type="component" value="Unassembled WGS sequence"/>
</dbReference>
<feature type="transmembrane region" description="Helical" evidence="1">
    <location>
        <begin position="39"/>
        <end position="58"/>
    </location>
</feature>
<organism evidence="2 3">
    <name type="scientific">Bermanella marisrubri</name>
    <dbReference type="NCBI Taxonomy" id="207949"/>
    <lineage>
        <taxon>Bacteria</taxon>
        <taxon>Pseudomonadati</taxon>
        <taxon>Pseudomonadota</taxon>
        <taxon>Gammaproteobacteria</taxon>
        <taxon>Oceanospirillales</taxon>
        <taxon>Oceanospirillaceae</taxon>
        <taxon>Bermanella</taxon>
    </lineage>
</organism>
<accession>Q1N5T2</accession>
<feature type="transmembrane region" description="Helical" evidence="1">
    <location>
        <begin position="115"/>
        <end position="133"/>
    </location>
</feature>
<sequence>MLSYSQWGLVADAYIPVLALITLIFLLKELVKFNFQRPLKQLLWIFISGCFVYGVMAVDQALNIWSAVGLDYSTHSAVALIFVVFLVLQKSIAAVLSIVSFVLYAWLMMYLNYHSILDILTTALVVTPIIFVLQKR</sequence>
<dbReference type="OrthoDB" id="6215284at2"/>
<dbReference type="RefSeq" id="WP_007017281.1">
    <property type="nucleotide sequence ID" value="NZ_CH724113.1"/>
</dbReference>
<name>Q1N5T2_9GAMM</name>
<feature type="transmembrane region" description="Helical" evidence="1">
    <location>
        <begin position="6"/>
        <end position="27"/>
    </location>
</feature>
<dbReference type="EMBL" id="AAQH01000001">
    <property type="protein sequence ID" value="EAT13860.1"/>
    <property type="molecule type" value="Genomic_DNA"/>
</dbReference>
<gene>
    <name evidence="2" type="ORF">RED65_10719</name>
</gene>
<keyword evidence="1" id="KW-0472">Membrane</keyword>
<reference evidence="2 3" key="1">
    <citation type="submission" date="2006-03" db="EMBL/GenBank/DDBJ databases">
        <authorList>
            <person name="Pinhassi J."/>
            <person name="Pedros-Alio C."/>
            <person name="Ferriera S."/>
            <person name="Johnson J."/>
            <person name="Kravitz S."/>
            <person name="Halpern A."/>
            <person name="Remington K."/>
            <person name="Beeson K."/>
            <person name="Tran B."/>
            <person name="Rogers Y.-H."/>
            <person name="Friedman R."/>
            <person name="Venter J.C."/>
        </authorList>
    </citation>
    <scope>NUCLEOTIDE SEQUENCE [LARGE SCALE GENOMIC DNA]</scope>
    <source>
        <strain evidence="2 3">RED65</strain>
    </source>
</reference>
<evidence type="ECO:0000313" key="2">
    <source>
        <dbReference type="EMBL" id="EAT13860.1"/>
    </source>
</evidence>
<comment type="caution">
    <text evidence="2">The sequence shown here is derived from an EMBL/GenBank/DDBJ whole genome shotgun (WGS) entry which is preliminary data.</text>
</comment>
<dbReference type="AlphaFoldDB" id="Q1N5T2"/>